<dbReference type="InterPro" id="IPR006139">
    <property type="entry name" value="D-isomer_2_OHA_DH_cat_dom"/>
</dbReference>
<feature type="domain" description="D-isomer specific 2-hydroxyacid dehydrogenase catalytic" evidence="4">
    <location>
        <begin position="57"/>
        <end position="366"/>
    </location>
</feature>
<dbReference type="InterPro" id="IPR006140">
    <property type="entry name" value="D-isomer_DH_NAD-bd"/>
</dbReference>
<dbReference type="PANTHER" id="PTHR10996">
    <property type="entry name" value="2-HYDROXYACID DEHYDROGENASE-RELATED"/>
    <property type="match status" value="1"/>
</dbReference>
<dbReference type="GO" id="GO:0005829">
    <property type="term" value="C:cytosol"/>
    <property type="evidence" value="ECO:0007669"/>
    <property type="project" value="TreeGrafter"/>
</dbReference>
<evidence type="ECO:0000256" key="3">
    <source>
        <dbReference type="RuleBase" id="RU003719"/>
    </source>
</evidence>
<dbReference type="PROSITE" id="PS00671">
    <property type="entry name" value="D_2_HYDROXYACID_DH_3"/>
    <property type="match status" value="1"/>
</dbReference>
<reference evidence="6" key="2">
    <citation type="journal article" date="2014" name="BMC Genomics">
        <title>A genomic perspective to assessing quality of mass-reared SIT flies used in Mediterranean fruit fly (Ceratitis capitata) eradication in California.</title>
        <authorList>
            <person name="Calla B."/>
            <person name="Hall B."/>
            <person name="Hou S."/>
            <person name="Geib S.M."/>
        </authorList>
    </citation>
    <scope>NUCLEOTIDE SEQUENCE</scope>
</reference>
<name>W8BRW8_CERCA</name>
<dbReference type="GO" id="GO:0030267">
    <property type="term" value="F:glyoxylate reductase (NADPH) activity"/>
    <property type="evidence" value="ECO:0007669"/>
    <property type="project" value="TreeGrafter"/>
</dbReference>
<sequence length="368" mass="40204">MSLISLLSRSNSRLLLVFLHKSPISVNLLETKVVLNSLQYSKTTSGMKSVYVTRPDVASIGIDLLKKECDVSSWSQAVPVPRDELLRQVVGKDAIYCALTDKIDSEIIERAGPQLKCIATISVGYEHIDVAECKKRGIRVGYTPDVLTDATAELTVALLLATSRRLFEANKEVYNGGWKSWAPDWMCGQGLKGARVGLFGFGRIGQEIAARLVPFKPSKLTYTARTERTTEAVKLNAERVSFDEMLCESDFIVACCALTPETKEIFNTDAFKKMKSNAIFINSARGGVVDQTALCAALKDKRILGAGLDVTTPEPLPLDDPLLKLDNVVILPHIGSADVNTRIEMSRITALNILAGLKGEKMVAEVSI</sequence>
<feature type="domain" description="D-isomer specific 2-hydroxyacid dehydrogenase NAD-binding" evidence="5">
    <location>
        <begin position="156"/>
        <end position="335"/>
    </location>
</feature>
<dbReference type="Gene3D" id="3.40.50.720">
    <property type="entry name" value="NAD(P)-binding Rossmann-like Domain"/>
    <property type="match status" value="2"/>
</dbReference>
<organism evidence="6">
    <name type="scientific">Ceratitis capitata</name>
    <name type="common">Mediterranean fruit fly</name>
    <name type="synonym">Tephritis capitata</name>
    <dbReference type="NCBI Taxonomy" id="7213"/>
    <lineage>
        <taxon>Eukaryota</taxon>
        <taxon>Metazoa</taxon>
        <taxon>Ecdysozoa</taxon>
        <taxon>Arthropoda</taxon>
        <taxon>Hexapoda</taxon>
        <taxon>Insecta</taxon>
        <taxon>Pterygota</taxon>
        <taxon>Neoptera</taxon>
        <taxon>Endopterygota</taxon>
        <taxon>Diptera</taxon>
        <taxon>Brachycera</taxon>
        <taxon>Muscomorpha</taxon>
        <taxon>Tephritoidea</taxon>
        <taxon>Tephritidae</taxon>
        <taxon>Ceratitis</taxon>
        <taxon>Ceratitis</taxon>
    </lineage>
</organism>
<dbReference type="EMBL" id="GAMC01010554">
    <property type="protein sequence ID" value="JAB96001.1"/>
    <property type="molecule type" value="mRNA"/>
</dbReference>
<protein>
    <recommendedName>
        <fullName evidence="2">Glyoxylate reductase/hydroxypyruvate reductase</fullName>
    </recommendedName>
</protein>
<dbReference type="CDD" id="cd05301">
    <property type="entry name" value="GDH"/>
    <property type="match status" value="1"/>
</dbReference>
<dbReference type="InterPro" id="IPR050223">
    <property type="entry name" value="D-isomer_2-hydroxyacid_DH"/>
</dbReference>
<comment type="similarity">
    <text evidence="3">Belongs to the D-isomer specific 2-hydroxyacid dehydrogenase family.</text>
</comment>
<gene>
    <name evidence="6" type="primary">GRHPR</name>
</gene>
<dbReference type="InterPro" id="IPR029753">
    <property type="entry name" value="D-isomer_DH_CS"/>
</dbReference>
<dbReference type="OrthoDB" id="298012at2759"/>
<evidence type="ECO:0000256" key="2">
    <source>
        <dbReference type="ARBA" id="ARBA00073306"/>
    </source>
</evidence>
<keyword evidence="6" id="KW-0670">Pyruvate</keyword>
<dbReference type="KEGG" id="ccat:101452515"/>
<dbReference type="GO" id="GO:0051287">
    <property type="term" value="F:NAD binding"/>
    <property type="evidence" value="ECO:0007669"/>
    <property type="project" value="InterPro"/>
</dbReference>
<evidence type="ECO:0000256" key="1">
    <source>
        <dbReference type="ARBA" id="ARBA00023002"/>
    </source>
</evidence>
<dbReference type="Pfam" id="PF00389">
    <property type="entry name" value="2-Hacid_dh"/>
    <property type="match status" value="1"/>
</dbReference>
<proteinExistence type="evidence at transcript level"/>
<evidence type="ECO:0000313" key="6">
    <source>
        <dbReference type="EMBL" id="JAB96001.1"/>
    </source>
</evidence>
<evidence type="ECO:0000259" key="5">
    <source>
        <dbReference type="Pfam" id="PF02826"/>
    </source>
</evidence>
<dbReference type="SUPFAM" id="SSF51735">
    <property type="entry name" value="NAD(P)-binding Rossmann-fold domains"/>
    <property type="match status" value="1"/>
</dbReference>
<dbReference type="AlphaFoldDB" id="W8BRW8"/>
<keyword evidence="1 3" id="KW-0560">Oxidoreductase</keyword>
<evidence type="ECO:0000259" key="4">
    <source>
        <dbReference type="Pfam" id="PF00389"/>
    </source>
</evidence>
<accession>W8BRW8</accession>
<dbReference type="Pfam" id="PF02826">
    <property type="entry name" value="2-Hacid_dh_C"/>
    <property type="match status" value="1"/>
</dbReference>
<dbReference type="FunFam" id="3.40.50.720:FF:000026">
    <property type="entry name" value="Glyoxylate/hydroxypyruvate reductase B"/>
    <property type="match status" value="1"/>
</dbReference>
<dbReference type="GO" id="GO:0008465">
    <property type="term" value="F:hydroxypyruvate reductase (NADH) activity"/>
    <property type="evidence" value="ECO:0007669"/>
    <property type="project" value="TreeGrafter"/>
</dbReference>
<reference evidence="6" key="1">
    <citation type="submission" date="2013-07" db="EMBL/GenBank/DDBJ databases">
        <authorList>
            <person name="Geib S."/>
        </authorList>
    </citation>
    <scope>NUCLEOTIDE SEQUENCE</scope>
</reference>
<dbReference type="InterPro" id="IPR036291">
    <property type="entry name" value="NAD(P)-bd_dom_sf"/>
</dbReference>
<dbReference type="PANTHER" id="PTHR10996:SF277">
    <property type="entry name" value="GLYOXYLATE REDUCTASE_HYDROXYPYRUVATE REDUCTASE"/>
    <property type="match status" value="1"/>
</dbReference>
<dbReference type="SUPFAM" id="SSF52283">
    <property type="entry name" value="Formate/glycerate dehydrogenase catalytic domain-like"/>
    <property type="match status" value="1"/>
</dbReference>